<feature type="domain" description="EAL" evidence="1">
    <location>
        <begin position="320"/>
        <end position="573"/>
    </location>
</feature>
<dbReference type="EMBL" id="MLJW01002811">
    <property type="protein sequence ID" value="OIQ73589.1"/>
    <property type="molecule type" value="Genomic_DNA"/>
</dbReference>
<dbReference type="GO" id="GO:0071111">
    <property type="term" value="F:cyclic-guanylate-specific phosphodiesterase activity"/>
    <property type="evidence" value="ECO:0007669"/>
    <property type="project" value="InterPro"/>
</dbReference>
<evidence type="ECO:0000313" key="2">
    <source>
        <dbReference type="EMBL" id="OIQ73589.1"/>
    </source>
</evidence>
<dbReference type="SUPFAM" id="SSF141868">
    <property type="entry name" value="EAL domain-like"/>
    <property type="match status" value="1"/>
</dbReference>
<dbReference type="SUPFAM" id="SSF55781">
    <property type="entry name" value="GAF domain-like"/>
    <property type="match status" value="1"/>
</dbReference>
<dbReference type="SMART" id="SM00052">
    <property type="entry name" value="EAL"/>
    <property type="match status" value="1"/>
</dbReference>
<dbReference type="Gene3D" id="3.20.20.450">
    <property type="entry name" value="EAL domain"/>
    <property type="match status" value="1"/>
</dbReference>
<dbReference type="GO" id="GO:0020037">
    <property type="term" value="F:heme binding"/>
    <property type="evidence" value="ECO:0007669"/>
    <property type="project" value="InterPro"/>
</dbReference>
<evidence type="ECO:0000259" key="1">
    <source>
        <dbReference type="PROSITE" id="PS50883"/>
    </source>
</evidence>
<dbReference type="InterPro" id="IPR035919">
    <property type="entry name" value="EAL_sf"/>
</dbReference>
<dbReference type="Pfam" id="PF13185">
    <property type="entry name" value="GAF_2"/>
    <property type="match status" value="1"/>
</dbReference>
<dbReference type="Gene3D" id="1.10.490.10">
    <property type="entry name" value="Globins"/>
    <property type="match status" value="1"/>
</dbReference>
<reference evidence="2" key="1">
    <citation type="submission" date="2016-10" db="EMBL/GenBank/DDBJ databases">
        <title>Sequence of Gallionella enrichment culture.</title>
        <authorList>
            <person name="Poehlein A."/>
            <person name="Muehling M."/>
            <person name="Daniel R."/>
        </authorList>
    </citation>
    <scope>NUCLEOTIDE SEQUENCE</scope>
</reference>
<dbReference type="InterPro" id="IPR029016">
    <property type="entry name" value="GAF-like_dom_sf"/>
</dbReference>
<dbReference type="InterPro" id="IPR012292">
    <property type="entry name" value="Globin/Proto"/>
</dbReference>
<gene>
    <name evidence="2" type="primary">cph2_85</name>
    <name evidence="2" type="ORF">GALL_447730</name>
</gene>
<proteinExistence type="predicted"/>
<dbReference type="PANTHER" id="PTHR33121:SF70">
    <property type="entry name" value="SIGNALING PROTEIN YKOW"/>
    <property type="match status" value="1"/>
</dbReference>
<dbReference type="InterPro" id="IPR044398">
    <property type="entry name" value="Globin-sensor_dom"/>
</dbReference>
<dbReference type="InterPro" id="IPR050706">
    <property type="entry name" value="Cyclic-di-GMP_PDE-like"/>
</dbReference>
<dbReference type="CDD" id="cd01948">
    <property type="entry name" value="EAL"/>
    <property type="match status" value="1"/>
</dbReference>
<dbReference type="Gene3D" id="3.30.450.40">
    <property type="match status" value="1"/>
</dbReference>
<dbReference type="Pfam" id="PF11563">
    <property type="entry name" value="Protoglobin"/>
    <property type="match status" value="1"/>
</dbReference>
<sequence length="678" mass="74814">MLGKINDLIDKANLIFAERFFRGQLTHRPSNAAILARLNAQELDQLQRKQAWHLDLLMSAELTAQAHFEQALRVGRVHEMVGVDLPSLLEAYHFYHQEIRRLLPTSGLDAQQQERLGQAVQRRLMLDIEAQIVSHYRVDIETAAVVVAVDKAIREAGNLSDLLHGTVESLSTLDGVLACLFARPDALGLLQIEAVGGEDGQAYAEALQSHRAPLIQTTADTAAGQGPAGRAWRSAQIEVSETFGLDPTLRPWQAEGLRLGFRSSAAVPLLDEAGHAFAILGIYSQWPGFFSTTARRVLLQHVQQALSHAVLRWEQSTVIVSNSRQAYRQRIELGAIGMVYQPVIDMRQGRLQHVEALARLQGSDGQSIAPTAFLPALGKAGLLRLFQLGLDHVCQDVRMWRAQGWEFPVAINIPPEGLTQDTYRDSVFQSLFLWGLPASVLQLEILETQEPIDIRKRDARIAEFQQAGIRIVQDDLGSGYSSLLRMDHMAFDAVKIDQALVRSALDRPMRALEFIYHLTRLAHAFNIPVTVEGLENEGLIEAAAILGADHGQGYGIARPMPAQALGDWARDFCHGVDPQQPRTALGALAGYLLWDEQLAALARWPELVADFVRAPCLVQRYLAQCAAPHGALAALLARNHAHALQGTSSPGYIETRRQLIDMLSRAWLEAGHSSGVCE</sequence>
<protein>
    <submittedName>
        <fullName evidence="2">Phytochrome-like protein cph2</fullName>
    </submittedName>
</protein>
<dbReference type="PROSITE" id="PS50883">
    <property type="entry name" value="EAL"/>
    <property type="match status" value="1"/>
</dbReference>
<name>A0A1J5QC97_9ZZZZ</name>
<dbReference type="SUPFAM" id="SSF46458">
    <property type="entry name" value="Globin-like"/>
    <property type="match status" value="1"/>
</dbReference>
<dbReference type="AlphaFoldDB" id="A0A1J5QC97"/>
<dbReference type="InterPro" id="IPR009050">
    <property type="entry name" value="Globin-like_sf"/>
</dbReference>
<dbReference type="PANTHER" id="PTHR33121">
    <property type="entry name" value="CYCLIC DI-GMP PHOSPHODIESTERASE PDEF"/>
    <property type="match status" value="1"/>
</dbReference>
<organism evidence="2">
    <name type="scientific">mine drainage metagenome</name>
    <dbReference type="NCBI Taxonomy" id="410659"/>
    <lineage>
        <taxon>unclassified sequences</taxon>
        <taxon>metagenomes</taxon>
        <taxon>ecological metagenomes</taxon>
    </lineage>
</organism>
<accession>A0A1J5QC97</accession>
<dbReference type="GO" id="GO:0019825">
    <property type="term" value="F:oxygen binding"/>
    <property type="evidence" value="ECO:0007669"/>
    <property type="project" value="InterPro"/>
</dbReference>
<dbReference type="InterPro" id="IPR001633">
    <property type="entry name" value="EAL_dom"/>
</dbReference>
<dbReference type="InterPro" id="IPR003018">
    <property type="entry name" value="GAF"/>
</dbReference>
<comment type="caution">
    <text evidence="2">The sequence shown here is derived from an EMBL/GenBank/DDBJ whole genome shotgun (WGS) entry which is preliminary data.</text>
</comment>
<dbReference type="Pfam" id="PF00563">
    <property type="entry name" value="EAL"/>
    <property type="match status" value="1"/>
</dbReference>